<feature type="domain" description="2Fe-2S ferredoxin-type" evidence="9">
    <location>
        <begin position="259"/>
        <end position="345"/>
    </location>
</feature>
<keyword evidence="7" id="KW-0408">Iron</keyword>
<dbReference type="SUPFAM" id="SSF63380">
    <property type="entry name" value="Riboflavin synthase domain-like"/>
    <property type="match status" value="1"/>
</dbReference>
<proteinExistence type="predicted"/>
<dbReference type="GO" id="GO:0016491">
    <property type="term" value="F:oxidoreductase activity"/>
    <property type="evidence" value="ECO:0007669"/>
    <property type="project" value="UniProtKB-KW"/>
</dbReference>
<dbReference type="InterPro" id="IPR050415">
    <property type="entry name" value="MRET"/>
</dbReference>
<evidence type="ECO:0000256" key="1">
    <source>
        <dbReference type="ARBA" id="ARBA00001974"/>
    </source>
</evidence>
<keyword evidence="6" id="KW-0560">Oxidoreductase</keyword>
<dbReference type="Proteomes" id="UP000280825">
    <property type="component" value="Unassembled WGS sequence"/>
</dbReference>
<dbReference type="Gene3D" id="2.40.30.10">
    <property type="entry name" value="Translation factors"/>
    <property type="match status" value="1"/>
</dbReference>
<dbReference type="Gene3D" id="3.10.20.30">
    <property type="match status" value="1"/>
</dbReference>
<dbReference type="InterPro" id="IPR036010">
    <property type="entry name" value="2Fe-2S_ferredoxin-like_sf"/>
</dbReference>
<dbReference type="PRINTS" id="PR00410">
    <property type="entry name" value="PHEHYDRXLASE"/>
</dbReference>
<evidence type="ECO:0000313" key="12">
    <source>
        <dbReference type="Proteomes" id="UP000280825"/>
    </source>
</evidence>
<keyword evidence="3" id="KW-0001">2Fe-2S</keyword>
<dbReference type="PANTHER" id="PTHR47354:SF8">
    <property type="entry name" value="1,2-PHENYLACETYL-COA EPOXIDASE, SUBUNIT E"/>
    <property type="match status" value="1"/>
</dbReference>
<dbReference type="InterPro" id="IPR008333">
    <property type="entry name" value="Cbr1-like_FAD-bd_dom"/>
</dbReference>
<evidence type="ECO:0000256" key="5">
    <source>
        <dbReference type="ARBA" id="ARBA00022827"/>
    </source>
</evidence>
<dbReference type="GO" id="GO:0046872">
    <property type="term" value="F:metal ion binding"/>
    <property type="evidence" value="ECO:0007669"/>
    <property type="project" value="UniProtKB-KW"/>
</dbReference>
<feature type="domain" description="FAD-binding FR-type" evidence="10">
    <location>
        <begin position="3"/>
        <end position="106"/>
    </location>
</feature>
<comment type="cofactor">
    <cofactor evidence="1">
        <name>FAD</name>
        <dbReference type="ChEBI" id="CHEBI:57692"/>
    </cofactor>
</comment>
<dbReference type="GO" id="GO:0051537">
    <property type="term" value="F:2 iron, 2 sulfur cluster binding"/>
    <property type="evidence" value="ECO:0007669"/>
    <property type="project" value="UniProtKB-KW"/>
</dbReference>
<evidence type="ECO:0000256" key="7">
    <source>
        <dbReference type="ARBA" id="ARBA00023004"/>
    </source>
</evidence>
<dbReference type="Gene3D" id="3.40.50.80">
    <property type="entry name" value="Nucleotide-binding domain of ferredoxin-NADP reductase (FNR) module"/>
    <property type="match status" value="1"/>
</dbReference>
<keyword evidence="4" id="KW-0479">Metal-binding</keyword>
<dbReference type="CDD" id="cd00207">
    <property type="entry name" value="fer2"/>
    <property type="match status" value="1"/>
</dbReference>
<dbReference type="InterPro" id="IPR001041">
    <property type="entry name" value="2Fe-2S_ferredoxin-type"/>
</dbReference>
<reference evidence="11 12" key="1">
    <citation type="submission" date="2018-12" db="EMBL/GenBank/DDBJ databases">
        <title>Flavobacterium sp. nov., isolated from glacier ice.</title>
        <authorList>
            <person name="Liu Q."/>
            <person name="Xin Y.-H."/>
        </authorList>
    </citation>
    <scope>NUCLEOTIDE SEQUENCE [LARGE SCALE GENOMIC DNA]</scope>
    <source>
        <strain evidence="11 12">RB1N8</strain>
    </source>
</reference>
<dbReference type="InterPro" id="IPR017927">
    <property type="entry name" value="FAD-bd_FR_type"/>
</dbReference>
<evidence type="ECO:0000256" key="6">
    <source>
        <dbReference type="ARBA" id="ARBA00023002"/>
    </source>
</evidence>
<dbReference type="InterPro" id="IPR039261">
    <property type="entry name" value="FNR_nucleotide-bd"/>
</dbReference>
<evidence type="ECO:0000256" key="8">
    <source>
        <dbReference type="ARBA" id="ARBA00023014"/>
    </source>
</evidence>
<dbReference type="InterPro" id="IPR001433">
    <property type="entry name" value="OxRdtase_FAD/NAD-bd"/>
</dbReference>
<evidence type="ECO:0000256" key="2">
    <source>
        <dbReference type="ARBA" id="ARBA00022630"/>
    </source>
</evidence>
<organism evidence="11 12">
    <name type="scientific">Flavobacterium bomense</name>
    <dbReference type="NCBI Taxonomy" id="2497483"/>
    <lineage>
        <taxon>Bacteria</taxon>
        <taxon>Pseudomonadati</taxon>
        <taxon>Bacteroidota</taxon>
        <taxon>Flavobacteriia</taxon>
        <taxon>Flavobacteriales</taxon>
        <taxon>Flavobacteriaceae</taxon>
        <taxon>Flavobacterium</taxon>
    </lineage>
</organism>
<dbReference type="SUPFAM" id="SSF52343">
    <property type="entry name" value="Ferredoxin reductase-like, C-terminal NADP-linked domain"/>
    <property type="match status" value="1"/>
</dbReference>
<dbReference type="PROSITE" id="PS51085">
    <property type="entry name" value="2FE2S_FER_2"/>
    <property type="match status" value="1"/>
</dbReference>
<dbReference type="EMBL" id="RYDJ01000005">
    <property type="protein sequence ID" value="RTZ05504.1"/>
    <property type="molecule type" value="Genomic_DNA"/>
</dbReference>
<evidence type="ECO:0000259" key="10">
    <source>
        <dbReference type="PROSITE" id="PS51384"/>
    </source>
</evidence>
<dbReference type="SUPFAM" id="SSF54292">
    <property type="entry name" value="2Fe-2S ferredoxin-like"/>
    <property type="match status" value="1"/>
</dbReference>
<keyword evidence="12" id="KW-1185">Reference proteome</keyword>
<dbReference type="GO" id="GO:0050660">
    <property type="term" value="F:flavin adenine dinucleotide binding"/>
    <property type="evidence" value="ECO:0007669"/>
    <property type="project" value="TreeGrafter"/>
</dbReference>
<evidence type="ECO:0000313" key="11">
    <source>
        <dbReference type="EMBL" id="RTZ05504.1"/>
    </source>
</evidence>
<dbReference type="Pfam" id="PF00175">
    <property type="entry name" value="NAD_binding_1"/>
    <property type="match status" value="1"/>
</dbReference>
<dbReference type="InterPro" id="IPR017938">
    <property type="entry name" value="Riboflavin_synthase-like_b-brl"/>
</dbReference>
<accession>A0A3S0MDM4</accession>
<dbReference type="PANTHER" id="PTHR47354">
    <property type="entry name" value="NADH OXIDOREDUCTASE HCR"/>
    <property type="match status" value="1"/>
</dbReference>
<gene>
    <name evidence="11" type="ORF">EKL98_06135</name>
</gene>
<comment type="caution">
    <text evidence="11">The sequence shown here is derived from an EMBL/GenBank/DDBJ whole genome shotgun (WGS) entry which is preliminary data.</text>
</comment>
<evidence type="ECO:0000256" key="3">
    <source>
        <dbReference type="ARBA" id="ARBA00022714"/>
    </source>
</evidence>
<dbReference type="PROSITE" id="PS51384">
    <property type="entry name" value="FAD_FR"/>
    <property type="match status" value="1"/>
</dbReference>
<keyword evidence="5" id="KW-0274">FAD</keyword>
<dbReference type="Pfam" id="PF00970">
    <property type="entry name" value="FAD_binding_6"/>
    <property type="match status" value="1"/>
</dbReference>
<dbReference type="Pfam" id="PF00111">
    <property type="entry name" value="Fer2"/>
    <property type="match status" value="1"/>
</dbReference>
<evidence type="ECO:0000259" key="9">
    <source>
        <dbReference type="PROSITE" id="PS51085"/>
    </source>
</evidence>
<keyword evidence="8" id="KW-0411">Iron-sulfur</keyword>
<dbReference type="InterPro" id="IPR012675">
    <property type="entry name" value="Beta-grasp_dom_sf"/>
</dbReference>
<protein>
    <submittedName>
        <fullName evidence="11">Iron-sulfur cluster-binding domain-containing protein</fullName>
    </submittedName>
</protein>
<evidence type="ECO:0000256" key="4">
    <source>
        <dbReference type="ARBA" id="ARBA00022723"/>
    </source>
</evidence>
<name>A0A3S0MDM4_9FLAO</name>
<sequence length="345" mass="39423">MAMKNYTLKIQEIRKETKDTITLCFKQPGLRKIKYQAGQYLTLSLQINGRKYTRPYSFSSSPLVDSLLETTIKRIPDGIFSNHIHDTIQVGDMVEVMEPMGDFVHVTNETINRIYFWGVGSGITPLLSILKEVLISNPLVQVNLIYGNKNFESTIFLDTINQLLVQYESQLKVWHFHTQYTHDKKNHFVKCGRINQEFILHLLKDVVIEKTAHYICGPVDLKNTIKEALAVLECPKATIFSEDFELVKNPKDFEDILTQHVNIRFQGNDTLVEVLKGKSILESALDAGIELPYSCQTGSCNTCKGKLKEGNMRMIGLTKERKDLKKEDYLLCCSHPLTDDVCVEI</sequence>
<dbReference type="AlphaFoldDB" id="A0A3S0MDM4"/>
<keyword evidence="2" id="KW-0285">Flavoprotein</keyword>